<dbReference type="GO" id="GO:0052381">
    <property type="term" value="F:tRNA dimethylallyltransferase activity"/>
    <property type="evidence" value="ECO:0007669"/>
    <property type="project" value="UniProtKB-UniRule"/>
</dbReference>
<comment type="caution">
    <text evidence="10">Lacks conserved residue(s) required for the propagation of feature annotation.</text>
</comment>
<evidence type="ECO:0000256" key="9">
    <source>
        <dbReference type="ARBA" id="ARBA00049563"/>
    </source>
</evidence>
<keyword evidence="8 10" id="KW-0460">Magnesium</keyword>
<accession>A0A4R7FG51</accession>
<feature type="binding site" evidence="10">
    <location>
        <begin position="9"/>
        <end position="14"/>
    </location>
    <ligand>
        <name>substrate</name>
    </ligand>
</feature>
<dbReference type="AlphaFoldDB" id="A0A4R7FG51"/>
<reference evidence="14 15" key="1">
    <citation type="submission" date="2019-03" db="EMBL/GenBank/DDBJ databases">
        <title>Genomic Encyclopedia of Archaeal and Bacterial Type Strains, Phase II (KMG-II): from individual species to whole genera.</title>
        <authorList>
            <person name="Goeker M."/>
        </authorList>
    </citation>
    <scope>NUCLEOTIDE SEQUENCE [LARGE SCALE GENOMIC DNA]</scope>
    <source>
        <strain evidence="14 15">DSM 24782</strain>
    </source>
</reference>
<evidence type="ECO:0000256" key="10">
    <source>
        <dbReference type="HAMAP-Rule" id="MF_00185"/>
    </source>
</evidence>
<evidence type="ECO:0000256" key="6">
    <source>
        <dbReference type="ARBA" id="ARBA00022741"/>
    </source>
</evidence>
<dbReference type="RefSeq" id="WP_133766884.1">
    <property type="nucleotide sequence ID" value="NZ_BAAARP010000005.1"/>
</dbReference>
<sequence length="310" mass="33171">MLLVLTGATGTGKTGLSLDVADAIRSAGASAEIVNADAMQLYRGMDVGTAKLPVAERRGIPHHLFDLWEVTETASVAVYREAARSTIAAIEARGAVPILVGGSGLYVESVVRELDFPATDAALRAELEAEAEASGADALWRRLAAVDPEAAGRIVAANVRKVVRALEVVTLTGRPFAASLPEAAPFWRPTRTVRVEVANEPLAARLALRAERMWREEGLLDEVRGLLDRGLADGQTASRAVGYAQAIAVLRGERTVEDGIAETARLTWRLVRRQRAWFGRDRDAVVVDGLADDAAERAVRALTAGPERLP</sequence>
<dbReference type="EC" id="2.5.1.75" evidence="10"/>
<dbReference type="Gene3D" id="3.40.50.300">
    <property type="entry name" value="P-loop containing nucleotide triphosphate hydrolases"/>
    <property type="match status" value="1"/>
</dbReference>
<evidence type="ECO:0000256" key="12">
    <source>
        <dbReference type="RuleBase" id="RU003784"/>
    </source>
</evidence>
<evidence type="ECO:0000256" key="2">
    <source>
        <dbReference type="ARBA" id="ARBA00003213"/>
    </source>
</evidence>
<evidence type="ECO:0000256" key="1">
    <source>
        <dbReference type="ARBA" id="ARBA00001946"/>
    </source>
</evidence>
<evidence type="ECO:0000256" key="11">
    <source>
        <dbReference type="RuleBase" id="RU003783"/>
    </source>
</evidence>
<dbReference type="PANTHER" id="PTHR11088:SF60">
    <property type="entry name" value="TRNA DIMETHYLALLYLTRANSFERASE"/>
    <property type="match status" value="1"/>
</dbReference>
<evidence type="ECO:0000256" key="4">
    <source>
        <dbReference type="ARBA" id="ARBA00022679"/>
    </source>
</evidence>
<feature type="binding site" evidence="10">
    <location>
        <begin position="7"/>
        <end position="14"/>
    </location>
    <ligand>
        <name>ATP</name>
        <dbReference type="ChEBI" id="CHEBI:30616"/>
    </ligand>
</feature>
<dbReference type="OrthoDB" id="9776390at2"/>
<comment type="caution">
    <text evidence="14">The sequence shown here is derived from an EMBL/GenBank/DDBJ whole genome shotgun (WGS) entry which is preliminary data.</text>
</comment>
<dbReference type="GO" id="GO:0006400">
    <property type="term" value="P:tRNA modification"/>
    <property type="evidence" value="ECO:0007669"/>
    <property type="project" value="TreeGrafter"/>
</dbReference>
<organism evidence="14 15">
    <name type="scientific">Amnibacterium kyonggiense</name>
    <dbReference type="NCBI Taxonomy" id="595671"/>
    <lineage>
        <taxon>Bacteria</taxon>
        <taxon>Bacillati</taxon>
        <taxon>Actinomycetota</taxon>
        <taxon>Actinomycetes</taxon>
        <taxon>Micrococcales</taxon>
        <taxon>Microbacteriaceae</taxon>
        <taxon>Amnibacterium</taxon>
    </lineage>
</organism>
<dbReference type="NCBIfam" id="TIGR00174">
    <property type="entry name" value="miaA"/>
    <property type="match status" value="1"/>
</dbReference>
<keyword evidence="15" id="KW-1185">Reference proteome</keyword>
<proteinExistence type="inferred from homology"/>
<evidence type="ECO:0000256" key="13">
    <source>
        <dbReference type="RuleBase" id="RU003785"/>
    </source>
</evidence>
<evidence type="ECO:0000256" key="7">
    <source>
        <dbReference type="ARBA" id="ARBA00022840"/>
    </source>
</evidence>
<comment type="subunit">
    <text evidence="10">Monomer.</text>
</comment>
<gene>
    <name evidence="10" type="primary">miaA</name>
    <name evidence="14" type="ORF">CLV52_2712</name>
</gene>
<keyword evidence="6 10" id="KW-0547">Nucleotide-binding</keyword>
<dbReference type="Gene3D" id="1.10.20.140">
    <property type="match status" value="1"/>
</dbReference>
<comment type="function">
    <text evidence="2 10 12">Catalyzes the transfer of a dimethylallyl group onto the adenine at position 37 in tRNAs that read codons beginning with uridine, leading to the formation of N6-(dimethylallyl)adenosine (i(6)A).</text>
</comment>
<evidence type="ECO:0000256" key="3">
    <source>
        <dbReference type="ARBA" id="ARBA00005842"/>
    </source>
</evidence>
<dbReference type="EMBL" id="SOAM01000003">
    <property type="protein sequence ID" value="TDS75605.1"/>
    <property type="molecule type" value="Genomic_DNA"/>
</dbReference>
<dbReference type="InterPro" id="IPR039657">
    <property type="entry name" value="Dimethylallyltransferase"/>
</dbReference>
<dbReference type="InterPro" id="IPR027417">
    <property type="entry name" value="P-loop_NTPase"/>
</dbReference>
<evidence type="ECO:0000313" key="14">
    <source>
        <dbReference type="EMBL" id="TDS75605.1"/>
    </source>
</evidence>
<protein>
    <recommendedName>
        <fullName evidence="10">tRNA dimethylallyltransferase</fullName>
        <ecNumber evidence="10">2.5.1.75</ecNumber>
    </recommendedName>
    <alternativeName>
        <fullName evidence="10">Dimethylallyl diphosphate:tRNA dimethylallyltransferase</fullName>
        <shortName evidence="10">DMAPP:tRNA dimethylallyltransferase</shortName>
        <shortName evidence="10">DMATase</shortName>
    </alternativeName>
    <alternativeName>
        <fullName evidence="10">Isopentenyl-diphosphate:tRNA isopentenyltransferase</fullName>
        <shortName evidence="10">IPP transferase</shortName>
        <shortName evidence="10">IPPT</shortName>
        <shortName evidence="10">IPTase</shortName>
    </alternativeName>
</protein>
<name>A0A4R7FG51_9MICO</name>
<dbReference type="FunFam" id="1.10.20.140:FF:000001">
    <property type="entry name" value="tRNA dimethylallyltransferase"/>
    <property type="match status" value="1"/>
</dbReference>
<dbReference type="PANTHER" id="PTHR11088">
    <property type="entry name" value="TRNA DIMETHYLALLYLTRANSFERASE"/>
    <property type="match status" value="1"/>
</dbReference>
<comment type="similarity">
    <text evidence="3 10 13">Belongs to the IPP transferase family.</text>
</comment>
<comment type="cofactor">
    <cofactor evidence="1 10">
        <name>Mg(2+)</name>
        <dbReference type="ChEBI" id="CHEBI:18420"/>
    </cofactor>
</comment>
<evidence type="ECO:0000256" key="5">
    <source>
        <dbReference type="ARBA" id="ARBA00022694"/>
    </source>
</evidence>
<dbReference type="InterPro" id="IPR018022">
    <property type="entry name" value="IPT"/>
</dbReference>
<keyword evidence="7 10" id="KW-0067">ATP-binding</keyword>
<comment type="catalytic activity">
    <reaction evidence="9 10 11">
        <text>adenosine(37) in tRNA + dimethylallyl diphosphate = N(6)-dimethylallyladenosine(37) in tRNA + diphosphate</text>
        <dbReference type="Rhea" id="RHEA:26482"/>
        <dbReference type="Rhea" id="RHEA-COMP:10162"/>
        <dbReference type="Rhea" id="RHEA-COMP:10375"/>
        <dbReference type="ChEBI" id="CHEBI:33019"/>
        <dbReference type="ChEBI" id="CHEBI:57623"/>
        <dbReference type="ChEBI" id="CHEBI:74411"/>
        <dbReference type="ChEBI" id="CHEBI:74415"/>
        <dbReference type="EC" id="2.5.1.75"/>
    </reaction>
</comment>
<evidence type="ECO:0000256" key="8">
    <source>
        <dbReference type="ARBA" id="ARBA00022842"/>
    </source>
</evidence>
<dbReference type="Proteomes" id="UP000295344">
    <property type="component" value="Unassembled WGS sequence"/>
</dbReference>
<keyword evidence="4 10" id="KW-0808">Transferase</keyword>
<feature type="site" description="Interaction with substrate tRNA" evidence="10">
    <location>
        <position position="103"/>
    </location>
</feature>
<dbReference type="Pfam" id="PF01715">
    <property type="entry name" value="IPPT"/>
    <property type="match status" value="1"/>
</dbReference>
<dbReference type="HAMAP" id="MF_00185">
    <property type="entry name" value="IPP_trans"/>
    <property type="match status" value="1"/>
</dbReference>
<keyword evidence="5 10" id="KW-0819">tRNA processing</keyword>
<dbReference type="SUPFAM" id="SSF52540">
    <property type="entry name" value="P-loop containing nucleoside triphosphate hydrolases"/>
    <property type="match status" value="1"/>
</dbReference>
<evidence type="ECO:0000313" key="15">
    <source>
        <dbReference type="Proteomes" id="UP000295344"/>
    </source>
</evidence>
<dbReference type="GO" id="GO:0005524">
    <property type="term" value="F:ATP binding"/>
    <property type="evidence" value="ECO:0007669"/>
    <property type="project" value="UniProtKB-UniRule"/>
</dbReference>
<feature type="site" description="Interaction with substrate tRNA" evidence="10">
    <location>
        <position position="124"/>
    </location>
</feature>